<evidence type="ECO:0000313" key="3">
    <source>
        <dbReference type="EMBL" id="SFW75837.1"/>
    </source>
</evidence>
<evidence type="ECO:0000313" key="5">
    <source>
        <dbReference type="Proteomes" id="UP000183788"/>
    </source>
</evidence>
<evidence type="ECO:0000313" key="6">
    <source>
        <dbReference type="Proteomes" id="UP001326715"/>
    </source>
</evidence>
<accession>A0A1K1RVI7</accession>
<reference evidence="3 5" key="1">
    <citation type="submission" date="2016-11" db="EMBL/GenBank/DDBJ databases">
        <authorList>
            <person name="Jaros S."/>
            <person name="Januszkiewicz K."/>
            <person name="Wedrychowicz H."/>
        </authorList>
    </citation>
    <scope>NUCLEOTIDE SEQUENCE [LARGE SCALE GENOMIC DNA]</scope>
    <source>
        <strain evidence="3 5">DSM 784</strain>
    </source>
</reference>
<sequence length="379" mass="41081">MKTALYQCKSMNDDIVTVKTGAEENNACLVLCFAGHRRLDEEDWYTRLKDKFPIADIVICSTAGEICNTIVTEEGVSFISIEMKKTRIATGKVNISNYKGSYEAGKALIESLDKKDLRYVLVISDGELVNGSKLVQGMNDGAGSILITGGLAGDGNQFQSTLVGINGKPEKGVIACIGFYGDHLLVGHGSQGGWETFGLEKKVTKSSVNVLYEINDKNALDIYKHYLGPDATALPWAALLYPLSVKLPGTGEVVVRTILSIDEKAGSMRFAGDIPEGALVRFMHANFDRLTNAAAGAAVQSVVKNGIPPDFALLISCVGRKLILQSRVEDEIEVVDEVFNHQTPIVGFYSYGELSPLFPGGACQLQNQTMTITTFYEME</sequence>
<evidence type="ECO:0000259" key="1">
    <source>
        <dbReference type="SMART" id="SM00897"/>
    </source>
</evidence>
<organism evidence="3 5">
    <name type="scientific">Chitinophaga sancti</name>
    <dbReference type="NCBI Taxonomy" id="1004"/>
    <lineage>
        <taxon>Bacteria</taxon>
        <taxon>Pseudomonadati</taxon>
        <taxon>Bacteroidota</taxon>
        <taxon>Chitinophagia</taxon>
        <taxon>Chitinophagales</taxon>
        <taxon>Chitinophagaceae</taxon>
        <taxon>Chitinophaga</taxon>
    </lineage>
</organism>
<dbReference type="Proteomes" id="UP001326715">
    <property type="component" value="Chromosome"/>
</dbReference>
<dbReference type="STRING" id="1004.SAMN05661012_04299"/>
<dbReference type="AlphaFoldDB" id="A0A1K1RVI7"/>
<dbReference type="InterPro" id="IPR013702">
    <property type="entry name" value="FIST_domain_N"/>
</dbReference>
<dbReference type="SMART" id="SM00897">
    <property type="entry name" value="FIST"/>
    <property type="match status" value="1"/>
</dbReference>
<dbReference type="Pfam" id="PF10442">
    <property type="entry name" value="FIST_C"/>
    <property type="match status" value="1"/>
</dbReference>
<dbReference type="SMART" id="SM01204">
    <property type="entry name" value="FIST_C"/>
    <property type="match status" value="1"/>
</dbReference>
<evidence type="ECO:0000259" key="2">
    <source>
        <dbReference type="SMART" id="SM01204"/>
    </source>
</evidence>
<feature type="domain" description="FIST C-domain" evidence="2">
    <location>
        <begin position="219"/>
        <end position="357"/>
    </location>
</feature>
<evidence type="ECO:0000313" key="4">
    <source>
        <dbReference type="EMBL" id="WQG92091.1"/>
    </source>
</evidence>
<dbReference type="PANTHER" id="PTHR40252:SF2">
    <property type="entry name" value="BLR0328 PROTEIN"/>
    <property type="match status" value="1"/>
</dbReference>
<proteinExistence type="predicted"/>
<dbReference type="Pfam" id="PF08495">
    <property type="entry name" value="FIST"/>
    <property type="match status" value="1"/>
</dbReference>
<dbReference type="PANTHER" id="PTHR40252">
    <property type="entry name" value="BLR0328 PROTEIN"/>
    <property type="match status" value="1"/>
</dbReference>
<dbReference type="InterPro" id="IPR019494">
    <property type="entry name" value="FIST_C"/>
</dbReference>
<dbReference type="EMBL" id="FPIZ01000014">
    <property type="protein sequence ID" value="SFW75837.1"/>
    <property type="molecule type" value="Genomic_DNA"/>
</dbReference>
<dbReference type="Proteomes" id="UP000183788">
    <property type="component" value="Unassembled WGS sequence"/>
</dbReference>
<reference evidence="4 6" key="2">
    <citation type="submission" date="2023-11" db="EMBL/GenBank/DDBJ databases">
        <title>MicrobeMod: A computational toolkit for identifying prokaryotic methylation and restriction-modification with nanopore sequencing.</title>
        <authorList>
            <person name="Crits-Christoph A."/>
            <person name="Kang S.C."/>
            <person name="Lee H."/>
            <person name="Ostrov N."/>
        </authorList>
    </citation>
    <scope>NUCLEOTIDE SEQUENCE [LARGE SCALE GENOMIC DNA]</scope>
    <source>
        <strain evidence="4 6">ATCC 23090</strain>
    </source>
</reference>
<dbReference type="RefSeq" id="WP_072363292.1">
    <property type="nucleotide sequence ID" value="NZ_CP139972.1"/>
</dbReference>
<keyword evidence="6" id="KW-1185">Reference proteome</keyword>
<protein>
    <submittedName>
        <fullName evidence="4">FIST C-terminal domain-containing protein</fullName>
    </submittedName>
    <submittedName>
        <fullName evidence="3">Uncharacterized conserved protein, contains FIST_N domain</fullName>
    </submittedName>
</protein>
<dbReference type="EMBL" id="CP140154">
    <property type="protein sequence ID" value="WQG92091.1"/>
    <property type="molecule type" value="Genomic_DNA"/>
</dbReference>
<feature type="domain" description="FIST" evidence="1">
    <location>
        <begin position="26"/>
        <end position="218"/>
    </location>
</feature>
<name>A0A1K1RVI7_9BACT</name>
<gene>
    <name evidence="3" type="ORF">SAMN05661012_04299</name>
    <name evidence="4" type="ORF">SR876_11295</name>
</gene>